<dbReference type="InterPro" id="IPR047001">
    <property type="entry name" value="MnmG_C_subdom"/>
</dbReference>
<evidence type="ECO:0000313" key="7">
    <source>
        <dbReference type="EMBL" id="SVA36270.1"/>
    </source>
</evidence>
<keyword evidence="4" id="KW-0285">Flavoprotein</keyword>
<dbReference type="InterPro" id="IPR004416">
    <property type="entry name" value="MnmG"/>
</dbReference>
<dbReference type="Gene3D" id="1.10.10.1800">
    <property type="entry name" value="tRNA uridine 5-carboxymethylaminomethyl modification enzyme MnmG/GidA"/>
    <property type="match status" value="1"/>
</dbReference>
<evidence type="ECO:0000256" key="1">
    <source>
        <dbReference type="ARBA" id="ARBA00001974"/>
    </source>
</evidence>
<dbReference type="GO" id="GO:0050660">
    <property type="term" value="F:flavin adenine dinucleotide binding"/>
    <property type="evidence" value="ECO:0007669"/>
    <property type="project" value="InterPro"/>
</dbReference>
<dbReference type="GO" id="GO:0002098">
    <property type="term" value="P:tRNA wobble uridine modification"/>
    <property type="evidence" value="ECO:0007669"/>
    <property type="project" value="InterPro"/>
</dbReference>
<name>A0A381V7J9_9ZZZZ</name>
<dbReference type="InterPro" id="IPR036188">
    <property type="entry name" value="FAD/NAD-bd_sf"/>
</dbReference>
<comment type="cofactor">
    <cofactor evidence="1">
        <name>FAD</name>
        <dbReference type="ChEBI" id="CHEBI:57692"/>
    </cofactor>
</comment>
<dbReference type="EMBL" id="UINC01008051">
    <property type="protein sequence ID" value="SVA36270.1"/>
    <property type="molecule type" value="Genomic_DNA"/>
</dbReference>
<dbReference type="Pfam" id="PF21680">
    <property type="entry name" value="GIDA_C_1st"/>
    <property type="match status" value="1"/>
</dbReference>
<dbReference type="FunFam" id="3.50.50.60:FF:000002">
    <property type="entry name" value="tRNA uridine 5-carboxymethylaminomethyl modification enzyme MnmG"/>
    <property type="match status" value="1"/>
</dbReference>
<comment type="similarity">
    <text evidence="2">Belongs to the MnmG family.</text>
</comment>
<reference evidence="7" key="1">
    <citation type="submission" date="2018-05" db="EMBL/GenBank/DDBJ databases">
        <authorList>
            <person name="Lanie J.A."/>
            <person name="Ng W.-L."/>
            <person name="Kazmierczak K.M."/>
            <person name="Andrzejewski T.M."/>
            <person name="Davidsen T.M."/>
            <person name="Wayne K.J."/>
            <person name="Tettelin H."/>
            <person name="Glass J.I."/>
            <person name="Rusch D."/>
            <person name="Podicherti R."/>
            <person name="Tsui H.-C.T."/>
            <person name="Winkler M.E."/>
        </authorList>
    </citation>
    <scope>NUCLEOTIDE SEQUENCE</scope>
</reference>
<dbReference type="FunFam" id="1.10.150.570:FF:000001">
    <property type="entry name" value="tRNA uridine 5-carboxymethylaminomethyl modification enzyme MnmG"/>
    <property type="match status" value="1"/>
</dbReference>
<gene>
    <name evidence="7" type="ORF">METZ01_LOCUS89124</name>
</gene>
<dbReference type="InterPro" id="IPR002218">
    <property type="entry name" value="MnmG-rel"/>
</dbReference>
<dbReference type="InterPro" id="IPR020595">
    <property type="entry name" value="MnmG-rel_CS"/>
</dbReference>
<dbReference type="InterPro" id="IPR049312">
    <property type="entry name" value="GIDA_C_N"/>
</dbReference>
<dbReference type="Gene3D" id="3.50.50.60">
    <property type="entry name" value="FAD/NAD(P)-binding domain"/>
    <property type="match status" value="2"/>
</dbReference>
<proteinExistence type="inferred from homology"/>
<accession>A0A381V7J9</accession>
<dbReference type="InterPro" id="IPR040131">
    <property type="entry name" value="MnmG_N"/>
</dbReference>
<organism evidence="7">
    <name type="scientific">marine metagenome</name>
    <dbReference type="NCBI Taxonomy" id="408172"/>
    <lineage>
        <taxon>unclassified sequences</taxon>
        <taxon>metagenomes</taxon>
        <taxon>ecological metagenomes</taxon>
    </lineage>
</organism>
<dbReference type="InterPro" id="IPR044920">
    <property type="entry name" value="MnmG_C_subdom_sf"/>
</dbReference>
<keyword evidence="5" id="KW-0274">FAD</keyword>
<dbReference type="SMART" id="SM01228">
    <property type="entry name" value="GIDA_assoc_3"/>
    <property type="match status" value="1"/>
</dbReference>
<dbReference type="InterPro" id="IPR026904">
    <property type="entry name" value="MnmG_C"/>
</dbReference>
<evidence type="ECO:0000259" key="6">
    <source>
        <dbReference type="SMART" id="SM01228"/>
    </source>
</evidence>
<protein>
    <recommendedName>
        <fullName evidence="6">tRNA uridine 5-carboxymethylaminomethyl modification enzyme C-terminal subdomain domain-containing protein</fullName>
    </recommendedName>
</protein>
<feature type="domain" description="tRNA uridine 5-carboxymethylaminomethyl modification enzyme C-terminal subdomain" evidence="6">
    <location>
        <begin position="551"/>
        <end position="622"/>
    </location>
</feature>
<dbReference type="HAMAP" id="MF_00129">
    <property type="entry name" value="MnmG_GidA"/>
    <property type="match status" value="1"/>
</dbReference>
<evidence type="ECO:0000256" key="3">
    <source>
        <dbReference type="ARBA" id="ARBA00022490"/>
    </source>
</evidence>
<sequence>MANKDKYDAIVVGGGHAGTEAASVLSRMGHKTLLVTQDPLTIGQMSCNPAIGGVGKGHLAKEIDALGGVMATAADQAGIHFKKLNSSKGRAVQATRAQTDRALYRGAIQKNLRNQPNLTIVGGMVSRLLLGGQKIKGVVTEGGNTHLARCVVLTVGTFLNGKIHVGKKQTEGGRAGDPPSIKLAEQLKEIAPRVGRLKTGTPPRILKDSINFDLFDEQPGDTPRPVFSFIGNRKQHPQQVSCHLAYTNQETHRIINDSLTGSPLFNGSIKGNGPRYCPSIEDKVVKFKDKSRHQIFIEPEGLSSPEIYPNGISTSLSTEDQEGFVRSIKGFEAAIITKPGYAIEYDYFDPRDLSDTMETRQVKGLFFAGQINGTTGYEEAAAQGILAGINAGLGLQNKKPWVPGREEAYIGVLSDDLVTRGTNEPYRMFTSRAEHRLLLREDNADTRLTPKGRKIGIVNDNRWEIFCEKRNIIEKEKQRLASIFVPPKTIKQLDSNTKQKTIEKTAYELLKRPNVNYAKLISLPGVGKRKDQSEERAFVREQANEQIETEAKYEGYLFRQKKEVEKQQLHRNTRLPEDINYSRLPGLSNEAKEKLKEFAPETIGHAARIQGITPASLSVLLVHLKKRSLKKAEGL</sequence>
<dbReference type="PROSITE" id="PS01280">
    <property type="entry name" value="GIDA_1"/>
    <property type="match status" value="1"/>
</dbReference>
<dbReference type="PANTHER" id="PTHR11806:SF0">
    <property type="entry name" value="PROTEIN MTO1 HOMOLOG, MITOCHONDRIAL"/>
    <property type="match status" value="1"/>
</dbReference>
<evidence type="ECO:0000256" key="4">
    <source>
        <dbReference type="ARBA" id="ARBA00022630"/>
    </source>
</evidence>
<dbReference type="PANTHER" id="PTHR11806">
    <property type="entry name" value="GLUCOSE INHIBITED DIVISION PROTEIN A"/>
    <property type="match status" value="1"/>
</dbReference>
<dbReference type="FunFam" id="3.50.50.60:FF:000010">
    <property type="entry name" value="tRNA uridine 5-carboxymethylaminomethyl modification enzyme MnmG"/>
    <property type="match status" value="1"/>
</dbReference>
<dbReference type="GO" id="GO:0005829">
    <property type="term" value="C:cytosol"/>
    <property type="evidence" value="ECO:0007669"/>
    <property type="project" value="TreeGrafter"/>
</dbReference>
<dbReference type="Gene3D" id="1.10.150.570">
    <property type="entry name" value="GidA associated domain, C-terminal subdomain"/>
    <property type="match status" value="1"/>
</dbReference>
<dbReference type="PROSITE" id="PS01281">
    <property type="entry name" value="GIDA_2"/>
    <property type="match status" value="1"/>
</dbReference>
<dbReference type="Pfam" id="PF01134">
    <property type="entry name" value="GIDA"/>
    <property type="match status" value="1"/>
</dbReference>
<dbReference type="NCBIfam" id="TIGR00136">
    <property type="entry name" value="mnmG_gidA"/>
    <property type="match status" value="1"/>
</dbReference>
<dbReference type="GO" id="GO:0030488">
    <property type="term" value="P:tRNA methylation"/>
    <property type="evidence" value="ECO:0007669"/>
    <property type="project" value="TreeGrafter"/>
</dbReference>
<evidence type="ECO:0000256" key="2">
    <source>
        <dbReference type="ARBA" id="ARBA00007653"/>
    </source>
</evidence>
<evidence type="ECO:0000256" key="5">
    <source>
        <dbReference type="ARBA" id="ARBA00022827"/>
    </source>
</evidence>
<dbReference type="Pfam" id="PF13932">
    <property type="entry name" value="SAM_GIDA_C"/>
    <property type="match status" value="1"/>
</dbReference>
<dbReference type="AlphaFoldDB" id="A0A381V7J9"/>
<keyword evidence="3" id="KW-0963">Cytoplasm</keyword>
<dbReference type="SUPFAM" id="SSF51905">
    <property type="entry name" value="FAD/NAD(P)-binding domain"/>
    <property type="match status" value="1"/>
</dbReference>